<dbReference type="RefSeq" id="WP_092665346.1">
    <property type="nucleotide sequence ID" value="NZ_FOCX01000114.1"/>
</dbReference>
<organism evidence="1 2">
    <name type="scientific">Halorientalis persicus</name>
    <dbReference type="NCBI Taxonomy" id="1367881"/>
    <lineage>
        <taxon>Archaea</taxon>
        <taxon>Methanobacteriati</taxon>
        <taxon>Methanobacteriota</taxon>
        <taxon>Stenosarchaea group</taxon>
        <taxon>Halobacteria</taxon>
        <taxon>Halobacteriales</taxon>
        <taxon>Haloarculaceae</taxon>
        <taxon>Halorientalis</taxon>
    </lineage>
</organism>
<feature type="non-terminal residue" evidence="1">
    <location>
        <position position="1"/>
    </location>
</feature>
<name>A0A1H8X444_9EURY</name>
<dbReference type="OrthoDB" id="31125at2157"/>
<evidence type="ECO:0008006" key="3">
    <source>
        <dbReference type="Google" id="ProtNLM"/>
    </source>
</evidence>
<sequence length="247" mass="27508">VSDDRPATDFIRRRTKAAPTFWEDDSDVLSFLQSPARNDPLKEMNHGNRLADPDVVDEAEPVPNAAYVATDYTNSSWLLFIDIDAKDVALERATEAVTNTATKTEAEIRDAAGIIDAEPAGYDYAFRDIDRALELGFQVHDIMVEQLNMADPVVQYSGQGCHVFGPTADSAHRYDTESREYIVDILTAKYEIPIDEKCTTDRSRFTRLPFSLHGDVGQVVTPIDSPSFDYRTEAQAPVIDTDLAAEQ</sequence>
<evidence type="ECO:0000313" key="1">
    <source>
        <dbReference type="EMBL" id="SEP34692.1"/>
    </source>
</evidence>
<accession>A0A1H8X444</accession>
<protein>
    <recommendedName>
        <fullName evidence="3">DNA primase</fullName>
    </recommendedName>
</protein>
<dbReference type="Proteomes" id="UP000198775">
    <property type="component" value="Unassembled WGS sequence"/>
</dbReference>
<dbReference type="AlphaFoldDB" id="A0A1H8X444"/>
<proteinExistence type="predicted"/>
<evidence type="ECO:0000313" key="2">
    <source>
        <dbReference type="Proteomes" id="UP000198775"/>
    </source>
</evidence>
<dbReference type="EMBL" id="FOCX01000114">
    <property type="protein sequence ID" value="SEP34692.1"/>
    <property type="molecule type" value="Genomic_DNA"/>
</dbReference>
<dbReference type="SUPFAM" id="SSF56747">
    <property type="entry name" value="Prim-pol domain"/>
    <property type="match status" value="1"/>
</dbReference>
<reference evidence="2" key="1">
    <citation type="submission" date="2016-10" db="EMBL/GenBank/DDBJ databases">
        <authorList>
            <person name="Varghese N."/>
            <person name="Submissions S."/>
        </authorList>
    </citation>
    <scope>NUCLEOTIDE SEQUENCE [LARGE SCALE GENOMIC DNA]</scope>
    <source>
        <strain evidence="2">IBRC-M 10043</strain>
    </source>
</reference>
<keyword evidence="2" id="KW-1185">Reference proteome</keyword>
<gene>
    <name evidence="1" type="ORF">SAMN05216388_11142</name>
</gene>
<dbReference type="Gene3D" id="3.90.920.10">
    <property type="entry name" value="DNA primase, PRIM domain"/>
    <property type="match status" value="1"/>
</dbReference>